<evidence type="ECO:0008006" key="5">
    <source>
        <dbReference type="Google" id="ProtNLM"/>
    </source>
</evidence>
<reference evidence="3 4" key="2">
    <citation type="submission" date="2024-05" db="EMBL/GenBank/DDBJ databases">
        <authorList>
            <person name="Chen Y."/>
            <person name="Shah S."/>
            <person name="Dougan E. K."/>
            <person name="Thang M."/>
            <person name="Chan C."/>
        </authorList>
    </citation>
    <scope>NUCLEOTIDE SEQUENCE [LARGE SCALE GENOMIC DNA]</scope>
</reference>
<dbReference type="EMBL" id="CAMXCT030004290">
    <property type="protein sequence ID" value="CAL4795773.1"/>
    <property type="molecule type" value="Genomic_DNA"/>
</dbReference>
<sequence length="417" mass="47891">MGRETSKRASTLRVYKSNLKTCPCCQKRLYLKKNKNCSQTAMATLFSSENVSQIASQSKFCAKKTCRREVRHNFVWLGGQKINCMSFKDMVASGLYFVSTKTAFAIPYLELCYYRLLRAKTSPGQEAAVRLIVHGSAEGMFWQQNSFRDHLLHALEGYAIARRTPNQVVPFNVDFPAMEVVKIKSPLLLFPPAATVTAVAFDGHFGVHRMLHSSEPPRTVPKKGRPMKQIPEHERSCHCKTNDAMRQVLPDRTAGWQFALDPQTGKVLGAYEHTVNERNQDKAALLQHVLSMPNVHADLLVHDDACHFEKFVATYDSNAFDNIEFFLVDTFHMKNHKCHKNSRTRKEKKRLKNVRTSICEAFNAWLRPMNFFLNSLRPHSHKFWVQEAITFYNANLPSLPPILMRRSTTATRNRRKK</sequence>
<dbReference type="EMBL" id="CAMXCT020004290">
    <property type="protein sequence ID" value="CAL1161836.1"/>
    <property type="molecule type" value="Genomic_DNA"/>
</dbReference>
<dbReference type="Proteomes" id="UP001152797">
    <property type="component" value="Unassembled WGS sequence"/>
</dbReference>
<evidence type="ECO:0000313" key="2">
    <source>
        <dbReference type="EMBL" id="CAI4008461.1"/>
    </source>
</evidence>
<organism evidence="2">
    <name type="scientific">Cladocopium goreaui</name>
    <dbReference type="NCBI Taxonomy" id="2562237"/>
    <lineage>
        <taxon>Eukaryota</taxon>
        <taxon>Sar</taxon>
        <taxon>Alveolata</taxon>
        <taxon>Dinophyceae</taxon>
        <taxon>Suessiales</taxon>
        <taxon>Symbiodiniaceae</taxon>
        <taxon>Cladocopium</taxon>
    </lineage>
</organism>
<feature type="region of interest" description="Disordered" evidence="1">
    <location>
        <begin position="212"/>
        <end position="234"/>
    </location>
</feature>
<dbReference type="OrthoDB" id="407439at2759"/>
<comment type="caution">
    <text evidence="2">The sequence shown here is derived from an EMBL/GenBank/DDBJ whole genome shotgun (WGS) entry which is preliminary data.</text>
</comment>
<protein>
    <recommendedName>
        <fullName evidence="5">Transposase</fullName>
    </recommendedName>
</protein>
<evidence type="ECO:0000256" key="1">
    <source>
        <dbReference type="SAM" id="MobiDB-lite"/>
    </source>
</evidence>
<accession>A0A9P1DF32</accession>
<dbReference type="EMBL" id="CAMXCT010004290">
    <property type="protein sequence ID" value="CAI4008461.1"/>
    <property type="molecule type" value="Genomic_DNA"/>
</dbReference>
<evidence type="ECO:0000313" key="3">
    <source>
        <dbReference type="EMBL" id="CAL4795773.1"/>
    </source>
</evidence>
<keyword evidence="4" id="KW-1185">Reference proteome</keyword>
<proteinExistence type="predicted"/>
<gene>
    <name evidence="2" type="ORF">C1SCF055_LOCUS33904</name>
</gene>
<name>A0A9P1DF32_9DINO</name>
<dbReference type="AlphaFoldDB" id="A0A9P1DF32"/>
<evidence type="ECO:0000313" key="4">
    <source>
        <dbReference type="Proteomes" id="UP001152797"/>
    </source>
</evidence>
<reference evidence="2" key="1">
    <citation type="submission" date="2022-10" db="EMBL/GenBank/DDBJ databases">
        <authorList>
            <person name="Chen Y."/>
            <person name="Dougan E. K."/>
            <person name="Chan C."/>
            <person name="Rhodes N."/>
            <person name="Thang M."/>
        </authorList>
    </citation>
    <scope>NUCLEOTIDE SEQUENCE</scope>
</reference>